<comment type="subcellular location">
    <subcellularLocation>
        <location evidence="1">Cell envelope</location>
    </subcellularLocation>
</comment>
<dbReference type="Gene3D" id="2.60.40.4270">
    <property type="entry name" value="Listeria-Bacteroides repeat domain"/>
    <property type="match status" value="1"/>
</dbReference>
<reference evidence="2" key="1">
    <citation type="submission" date="2023-10" db="EMBL/GenBank/DDBJ databases">
        <title>Genome sequence of Blautia coccoides DSM 935.</title>
        <authorList>
            <person name="Boeer T."/>
            <person name="Bengelsdorf F.R."/>
            <person name="Daniel R."/>
            <person name="Poehlein A."/>
        </authorList>
    </citation>
    <scope>NUCLEOTIDE SEQUENCE [LARGE SCALE GENOMIC DNA]</scope>
    <source>
        <strain evidence="2">DSM 935</strain>
    </source>
</reference>
<accession>A0ABZ0U4Y3</accession>
<name>A0ABZ0U4Y3_9FIRM</name>
<dbReference type="Proteomes" id="UP001325248">
    <property type="component" value="Chromosome"/>
</dbReference>
<proteinExistence type="predicted"/>
<dbReference type="InterPro" id="IPR013378">
    <property type="entry name" value="InlB-like_B-rpt"/>
</dbReference>
<gene>
    <name evidence="2" type="ORF">BLCOC_06190</name>
</gene>
<keyword evidence="3" id="KW-1185">Reference proteome</keyword>
<dbReference type="EMBL" id="CP136422">
    <property type="protein sequence ID" value="WPX72283.1"/>
    <property type="molecule type" value="Genomic_DNA"/>
</dbReference>
<evidence type="ECO:0008006" key="4">
    <source>
        <dbReference type="Google" id="ProtNLM"/>
    </source>
</evidence>
<evidence type="ECO:0000256" key="1">
    <source>
        <dbReference type="ARBA" id="ARBA00004196"/>
    </source>
</evidence>
<dbReference type="Pfam" id="PF09479">
    <property type="entry name" value="Flg_new"/>
    <property type="match status" value="1"/>
</dbReference>
<organism evidence="2 3">
    <name type="scientific">Blautia producta</name>
    <dbReference type="NCBI Taxonomy" id="33035"/>
    <lineage>
        <taxon>Bacteria</taxon>
        <taxon>Bacillati</taxon>
        <taxon>Bacillota</taxon>
        <taxon>Clostridia</taxon>
        <taxon>Lachnospirales</taxon>
        <taxon>Lachnospiraceae</taxon>
        <taxon>Blautia</taxon>
    </lineage>
</organism>
<evidence type="ECO:0000313" key="3">
    <source>
        <dbReference type="Proteomes" id="UP001325248"/>
    </source>
</evidence>
<protein>
    <recommendedName>
        <fullName evidence="4">Repeat protein (TIGR02543 family)</fullName>
    </recommendedName>
</protein>
<dbReference type="InterPro" id="IPR042229">
    <property type="entry name" value="Listeria/Bacterioides_rpt_sf"/>
</dbReference>
<sequence>MTIKKKSIFKKISALILCGLVLLTTVMQVFAVSEEKYVPEVPADEYGMDFTVFDETMTPGENGTYNATMTARMTGNSDTTTGIQGGAVQWFWSSNLPTPTLSNTPELGAFNPVTEDAEKNMKEQRVVFRYYRDSDHGAYIQGENRTGYKTFNLNFANVNAIPGQAFDVIVQDYYSPSLGESTLLLYPSNGEEEVPLVRGNVTGGQLRAPGRTITYKSNAEGTETYIQQYMTDEELTGKRILSLEEVGFTPVEDKNFLGWSIYSDSINQIQYRPGMSLEEKDANGRYKIQNVTLYPVYQGDEHLDGNWVDYIVYDTVADTDPTLAKGRYNATLNARLLTDMAKHVEITGSVLEWSWPSRLPAPELQNMPESTDDIIPDYQLPEDDGLDLITHRRGYKWYRNPDHGALTPTNDGTGYGYHEFQMYFYNFAAEPGEVIKNIRLRDYFHKEQEISMTNGTSPTGEETITERCHVITGSITIPGRKIIYKADNSENSKTYEQVYYSDAEMADATILENDPTQNPNQPLTKPNFDAPAGKEFGGWSVEVNAAEAMYQPGEALTELKNMTLYPVWVAKNSYTVTYNGNGGTPEKDFDEVLIGDALGELPSATHPEGYIFLGWYTKAEGGNKVQAPFTPVENTELYAHWETTYKVSYLAGNGSGEVKDESSPYRKDAYVIVKKPDGLNSPGEGWIFAGWESNLAVTVGSSQKTILNPDDIFRMPEQDITLTALWDNTISDVCPIVLDLTEESLKNKKGEDIDTGFVASRSVIAVTGDAFKGCNANHTHELIIKGTTTKEVSIEGNKTKEFNVFVNGVQAKILNLDSNGTVTFGSDGATMTNLFNSMSGEGLIFGNDVHEVKINDGVTVLSVSAAKEKNPVTGTDGKVKVLDLTMHEVSEADKQLVVNGKDILLPSNYLRIVMLDNNEGTWLQGKIQVTDTDGNEYVRGIAENSEDTEYIDSNYSDQNIYGNTFDLTGTGITPSDAGEKGMYGEVHIPVKVNQLKVTVPTRIVFNIYTDGINEANHGFIAPTVKLTNESETFMDSIKLQTSSGLIVKNYGGENHKANVGYMGIIEDGVSSYTLESYADMTVEQMNQSVTKPVVCIEAEAKIDSNPRIKLKQEVDYSTVPVFWFAAKRGDTALQLKVPSDYENGSNTKRYYQIPKDVINDRDGNTILYGYHKMRLSFAMGDAE</sequence>
<evidence type="ECO:0000313" key="2">
    <source>
        <dbReference type="EMBL" id="WPX72283.1"/>
    </source>
</evidence>